<feature type="non-terminal residue" evidence="1">
    <location>
        <position position="1"/>
    </location>
</feature>
<reference evidence="1 2" key="1">
    <citation type="submission" date="2021-06" db="EMBL/GenBank/DDBJ databases">
        <authorList>
            <person name="Kallberg Y."/>
            <person name="Tangrot J."/>
            <person name="Rosling A."/>
        </authorList>
    </citation>
    <scope>NUCLEOTIDE SEQUENCE [LARGE SCALE GENOMIC DNA]</scope>
    <source>
        <strain evidence="1 2">120-4 pot B 10/14</strain>
    </source>
</reference>
<dbReference type="Proteomes" id="UP000789901">
    <property type="component" value="Unassembled WGS sequence"/>
</dbReference>
<keyword evidence="2" id="KW-1185">Reference proteome</keyword>
<evidence type="ECO:0000313" key="2">
    <source>
        <dbReference type="Proteomes" id="UP000789901"/>
    </source>
</evidence>
<organism evidence="1 2">
    <name type="scientific">Gigaspora margarita</name>
    <dbReference type="NCBI Taxonomy" id="4874"/>
    <lineage>
        <taxon>Eukaryota</taxon>
        <taxon>Fungi</taxon>
        <taxon>Fungi incertae sedis</taxon>
        <taxon>Mucoromycota</taxon>
        <taxon>Glomeromycotina</taxon>
        <taxon>Glomeromycetes</taxon>
        <taxon>Diversisporales</taxon>
        <taxon>Gigasporaceae</taxon>
        <taxon>Gigaspora</taxon>
    </lineage>
</organism>
<protein>
    <submittedName>
        <fullName evidence="1">28837_t:CDS:1</fullName>
    </submittedName>
</protein>
<gene>
    <name evidence="1" type="ORF">GMARGA_LOCUS35409</name>
</gene>
<feature type="non-terminal residue" evidence="1">
    <location>
        <position position="72"/>
    </location>
</feature>
<sequence length="72" mass="8194">KLKRTTSHLHELIGAAYKVVALNLKKKIDAEVVAFDFRLKKVSVYGIDNKIIEEICKFPYSMQLILVKEACA</sequence>
<accession>A0ABN7WUS9</accession>
<evidence type="ECO:0000313" key="1">
    <source>
        <dbReference type="EMBL" id="CAG8841399.1"/>
    </source>
</evidence>
<name>A0ABN7WUS9_GIGMA</name>
<dbReference type="EMBL" id="CAJVQB010065712">
    <property type="protein sequence ID" value="CAG8841399.1"/>
    <property type="molecule type" value="Genomic_DNA"/>
</dbReference>
<comment type="caution">
    <text evidence="1">The sequence shown here is derived from an EMBL/GenBank/DDBJ whole genome shotgun (WGS) entry which is preliminary data.</text>
</comment>
<proteinExistence type="predicted"/>